<evidence type="ECO:0000313" key="3">
    <source>
        <dbReference type="Proteomes" id="UP000272400"/>
    </source>
</evidence>
<dbReference type="Pfam" id="PF12697">
    <property type="entry name" value="Abhydrolase_6"/>
    <property type="match status" value="1"/>
</dbReference>
<name>A0A3N1CXW4_9ACTN</name>
<dbReference type="Gene3D" id="3.40.50.1820">
    <property type="entry name" value="alpha/beta hydrolase"/>
    <property type="match status" value="1"/>
</dbReference>
<dbReference type="InterPro" id="IPR029058">
    <property type="entry name" value="AB_hydrolase_fold"/>
</dbReference>
<dbReference type="PRINTS" id="PR00111">
    <property type="entry name" value="ABHYDROLASE"/>
</dbReference>
<dbReference type="GO" id="GO:0003824">
    <property type="term" value="F:catalytic activity"/>
    <property type="evidence" value="ECO:0007669"/>
    <property type="project" value="UniProtKB-ARBA"/>
</dbReference>
<protein>
    <submittedName>
        <fullName evidence="2">Pimeloyl-ACP methyl ester carboxylesterase</fullName>
    </submittedName>
</protein>
<feature type="domain" description="AB hydrolase-1" evidence="1">
    <location>
        <begin position="41"/>
        <end position="285"/>
    </location>
</feature>
<dbReference type="EMBL" id="RJKE01000001">
    <property type="protein sequence ID" value="ROO86086.1"/>
    <property type="molecule type" value="Genomic_DNA"/>
</dbReference>
<gene>
    <name evidence="2" type="ORF">EDD29_3647</name>
</gene>
<evidence type="ECO:0000313" key="2">
    <source>
        <dbReference type="EMBL" id="ROO86086.1"/>
    </source>
</evidence>
<sequence length="307" mass="32703">MRDMTTEARAWWRDPALGARRELTLPTGTVAVSETGSGEPIVFVHGLLVNANLWRLVVPGLADRFRCLTLDLPFGAHAGSVPDADLTPPGLAALVVAALEALDRGPVTLVGNDTGGAVCQLVAVSRPDLVARLVLTSCDAYDNFPPKAFGYLKPVAAVPGGLAALLTALRLPALRRLPIAFGRLSRRTVPRKVSDTYVLPACVGRDVRADLRRVLRGVDRRHTLEAARRFGGFTRPVLIAWSADDVFFPAGHAERLAADFPDATLTWIPGARTFSAEDAPEALAASIAAFVGDNPVVDNPVVETPAR</sequence>
<dbReference type="InterPro" id="IPR000073">
    <property type="entry name" value="AB_hydrolase_1"/>
</dbReference>
<dbReference type="SUPFAM" id="SSF53474">
    <property type="entry name" value="alpha/beta-Hydrolases"/>
    <property type="match status" value="1"/>
</dbReference>
<dbReference type="AlphaFoldDB" id="A0A3N1CXW4"/>
<dbReference type="PANTHER" id="PTHR46438">
    <property type="entry name" value="ALPHA/BETA-HYDROLASES SUPERFAMILY PROTEIN"/>
    <property type="match status" value="1"/>
</dbReference>
<evidence type="ECO:0000259" key="1">
    <source>
        <dbReference type="Pfam" id="PF12697"/>
    </source>
</evidence>
<accession>A0A3N1CXW4</accession>
<comment type="caution">
    <text evidence="2">The sequence shown here is derived from an EMBL/GenBank/DDBJ whole genome shotgun (WGS) entry which is preliminary data.</text>
</comment>
<proteinExistence type="predicted"/>
<dbReference type="Proteomes" id="UP000272400">
    <property type="component" value="Unassembled WGS sequence"/>
</dbReference>
<organism evidence="2 3">
    <name type="scientific">Actinocorallia herbida</name>
    <dbReference type="NCBI Taxonomy" id="58109"/>
    <lineage>
        <taxon>Bacteria</taxon>
        <taxon>Bacillati</taxon>
        <taxon>Actinomycetota</taxon>
        <taxon>Actinomycetes</taxon>
        <taxon>Streptosporangiales</taxon>
        <taxon>Thermomonosporaceae</taxon>
        <taxon>Actinocorallia</taxon>
    </lineage>
</organism>
<reference evidence="2 3" key="1">
    <citation type="submission" date="2018-11" db="EMBL/GenBank/DDBJ databases">
        <title>Sequencing the genomes of 1000 actinobacteria strains.</title>
        <authorList>
            <person name="Klenk H.-P."/>
        </authorList>
    </citation>
    <scope>NUCLEOTIDE SEQUENCE [LARGE SCALE GENOMIC DNA]</scope>
    <source>
        <strain evidence="2 3">DSM 44254</strain>
    </source>
</reference>
<dbReference type="PANTHER" id="PTHR46438:SF11">
    <property type="entry name" value="LIPASE-RELATED"/>
    <property type="match status" value="1"/>
</dbReference>
<keyword evidence="3" id="KW-1185">Reference proteome</keyword>